<protein>
    <recommendedName>
        <fullName evidence="3">Addiction module antidote protein</fullName>
    </recommendedName>
</protein>
<proteinExistence type="predicted"/>
<organism evidence="1 2">
    <name type="scientific">Massilia horti</name>
    <dbReference type="NCBI Taxonomy" id="2562153"/>
    <lineage>
        <taxon>Bacteria</taxon>
        <taxon>Pseudomonadati</taxon>
        <taxon>Pseudomonadota</taxon>
        <taxon>Betaproteobacteria</taxon>
        <taxon>Burkholderiales</taxon>
        <taxon>Oxalobacteraceae</taxon>
        <taxon>Telluria group</taxon>
        <taxon>Massilia</taxon>
    </lineage>
</organism>
<keyword evidence="2" id="KW-1185">Reference proteome</keyword>
<dbReference type="Pfam" id="PF21716">
    <property type="entry name" value="dnstrm_HI1420"/>
    <property type="match status" value="1"/>
</dbReference>
<evidence type="ECO:0008006" key="3">
    <source>
        <dbReference type="Google" id="ProtNLM"/>
    </source>
</evidence>
<sequence length="96" mass="9453">MSNEESAGGSDLDSLEGVAACLAQAFESGDADVIAAALKAVADSKGLAELAAAAGVPRAELKAALNSGELSLDVTLAIMRVIDLHMPPSSDGAAIS</sequence>
<dbReference type="RefSeq" id="WP_135187723.1">
    <property type="nucleotide sequence ID" value="NZ_SPUM01000002.1"/>
</dbReference>
<name>A0A4Y9TBB0_9BURK</name>
<dbReference type="EMBL" id="SPUM01000002">
    <property type="protein sequence ID" value="TFW36159.1"/>
    <property type="molecule type" value="Genomic_DNA"/>
</dbReference>
<dbReference type="InterPro" id="IPR013491">
    <property type="entry name" value="Tape_meas_N"/>
</dbReference>
<dbReference type="Proteomes" id="UP000297258">
    <property type="component" value="Unassembled WGS sequence"/>
</dbReference>
<reference evidence="1 2" key="1">
    <citation type="submission" date="2019-03" db="EMBL/GenBank/DDBJ databases">
        <title>Draft genome of Massilia hortus sp. nov., a novel bacterial species of the Oxalobacteraceae family.</title>
        <authorList>
            <person name="Peta V."/>
            <person name="Raths R."/>
            <person name="Bucking H."/>
        </authorList>
    </citation>
    <scope>NUCLEOTIDE SEQUENCE [LARGE SCALE GENOMIC DNA]</scope>
    <source>
        <strain evidence="1 2">ONC3</strain>
    </source>
</reference>
<comment type="caution">
    <text evidence="1">The sequence shown here is derived from an EMBL/GenBank/DDBJ whole genome shotgun (WGS) entry which is preliminary data.</text>
</comment>
<dbReference type="InterPro" id="IPR014057">
    <property type="entry name" value="HI1420"/>
</dbReference>
<dbReference type="OrthoDB" id="8758479at2"/>
<evidence type="ECO:0000313" key="2">
    <source>
        <dbReference type="Proteomes" id="UP000297258"/>
    </source>
</evidence>
<gene>
    <name evidence="1" type="ORF">E4O92_00190</name>
</gene>
<dbReference type="NCBIfam" id="TIGR02675">
    <property type="entry name" value="tape_meas_nterm"/>
    <property type="match status" value="1"/>
</dbReference>
<dbReference type="AlphaFoldDB" id="A0A4Y9TBB0"/>
<evidence type="ECO:0000313" key="1">
    <source>
        <dbReference type="EMBL" id="TFW36159.1"/>
    </source>
</evidence>
<accession>A0A4Y9TBB0</accession>